<feature type="domain" description="Methyl-accepting transducer" evidence="5">
    <location>
        <begin position="64"/>
        <end position="300"/>
    </location>
</feature>
<dbReference type="PRINTS" id="PR00260">
    <property type="entry name" value="CHEMTRNSDUCR"/>
</dbReference>
<dbReference type="EMBL" id="CP071503">
    <property type="protein sequence ID" value="QSX35423.1"/>
    <property type="molecule type" value="Genomic_DNA"/>
</dbReference>
<evidence type="ECO:0000256" key="2">
    <source>
        <dbReference type="ARBA" id="ARBA00023224"/>
    </source>
</evidence>
<dbReference type="PANTHER" id="PTHR32089:SF112">
    <property type="entry name" value="LYSOZYME-LIKE PROTEIN-RELATED"/>
    <property type="match status" value="1"/>
</dbReference>
<reference evidence="6 7" key="1">
    <citation type="submission" date="2021-03" db="EMBL/GenBank/DDBJ databases">
        <title>Novel species identification of genus Shewanella.</title>
        <authorList>
            <person name="Liu G."/>
            <person name="Zhang Q."/>
        </authorList>
    </citation>
    <scope>NUCLEOTIDE SEQUENCE [LARGE SCALE GENOMIC DNA]</scope>
    <source>
        <strain evidence="6 7">FJAT-51800</strain>
    </source>
</reference>
<comment type="similarity">
    <text evidence="3">Belongs to the methyl-accepting chemotaxis (MCP) protein family.</text>
</comment>
<dbReference type="PANTHER" id="PTHR32089">
    <property type="entry name" value="METHYL-ACCEPTING CHEMOTAXIS PROTEIN MCPB"/>
    <property type="match status" value="1"/>
</dbReference>
<keyword evidence="7" id="KW-1185">Reference proteome</keyword>
<dbReference type="CDD" id="cd11386">
    <property type="entry name" value="MCP_signal"/>
    <property type="match status" value="1"/>
</dbReference>
<dbReference type="InterPro" id="IPR004090">
    <property type="entry name" value="Chemotax_Me-accpt_rcpt"/>
</dbReference>
<accession>A0ABX7QXR9</accession>
<dbReference type="SMART" id="SM00283">
    <property type="entry name" value="MA"/>
    <property type="match status" value="1"/>
</dbReference>
<organism evidence="6 7">
    <name type="scientific">Shewanella avicenniae</name>
    <dbReference type="NCBI Taxonomy" id="2814294"/>
    <lineage>
        <taxon>Bacteria</taxon>
        <taxon>Pseudomonadati</taxon>
        <taxon>Pseudomonadota</taxon>
        <taxon>Gammaproteobacteria</taxon>
        <taxon>Alteromonadales</taxon>
        <taxon>Shewanellaceae</taxon>
        <taxon>Shewanella</taxon>
    </lineage>
</organism>
<evidence type="ECO:0000259" key="5">
    <source>
        <dbReference type="PROSITE" id="PS50111"/>
    </source>
</evidence>
<keyword evidence="2 4" id="KW-0807">Transducer</keyword>
<dbReference type="Gene3D" id="1.10.287.950">
    <property type="entry name" value="Methyl-accepting chemotaxis protein"/>
    <property type="match status" value="1"/>
</dbReference>
<dbReference type="Pfam" id="PF00015">
    <property type="entry name" value="MCPsignal"/>
    <property type="match status" value="1"/>
</dbReference>
<sequence length="505" mass="54809">MQGITFLFAAQQLSDYLWGGLLFLPSLILVWRLMAQPAGYIDDNTTPALDNYAQLNSARKIAKDASGIAIGGAEVSHFVDELKKTIKFSGDTAQSINRSASALSDSTIALSEHAQAVVEQAQQSKQLSIEGREFAVSGFNAIHTLSADVTSAAGHVTELKSKADAIEKITDVIDNLAAQTNLLALNAAIEAARAGDAGRGFAVVADEVRSLAAKTAESTQHIASMLADIRQQTDSTSTLMNRVVSRTAETVDAMSALEQRFDTIAVGVESSADALGQIDASLRDYRDTTAHISDAIGQISDLLQDTERRSDVISKQAFEFSQKTEGIFTALSVWKTDTFDQQVFHEAAAAADACGKLLAQGLASGEFSEQQLFNPNYQRIGTTEPAKYSTGFDRFTDQQFPAIQEPILSRLPAVIYAGAVDRKGYFPTHNKRFSQPLSGNQQQDIVNNRTKRLFNDPTGIRCGQHTEAMLLQTYKRDTGEVMHDLSVPIYVNGKHWGGFRIGFKA</sequence>
<dbReference type="PROSITE" id="PS50111">
    <property type="entry name" value="CHEMOTAXIS_TRANSDUC_2"/>
    <property type="match status" value="1"/>
</dbReference>
<dbReference type="SUPFAM" id="SSF58104">
    <property type="entry name" value="Methyl-accepting chemotaxis protein (MCP) signaling domain"/>
    <property type="match status" value="1"/>
</dbReference>
<comment type="subcellular location">
    <subcellularLocation>
        <location evidence="1">Membrane</location>
    </subcellularLocation>
</comment>
<evidence type="ECO:0000313" key="6">
    <source>
        <dbReference type="EMBL" id="QSX35423.1"/>
    </source>
</evidence>
<evidence type="ECO:0000256" key="4">
    <source>
        <dbReference type="PROSITE-ProRule" id="PRU00284"/>
    </source>
</evidence>
<evidence type="ECO:0000256" key="1">
    <source>
        <dbReference type="ARBA" id="ARBA00004370"/>
    </source>
</evidence>
<protein>
    <submittedName>
        <fullName evidence="6">Methyl-accepting chemotaxis protein</fullName>
    </submittedName>
</protein>
<name>A0ABX7QXR9_9GAMM</name>
<gene>
    <name evidence="6" type="ORF">JYB87_06070</name>
</gene>
<evidence type="ECO:0000256" key="3">
    <source>
        <dbReference type="ARBA" id="ARBA00029447"/>
    </source>
</evidence>
<dbReference type="Proteomes" id="UP000662770">
    <property type="component" value="Chromosome"/>
</dbReference>
<dbReference type="InterPro" id="IPR004089">
    <property type="entry name" value="MCPsignal_dom"/>
</dbReference>
<proteinExistence type="inferred from homology"/>
<evidence type="ECO:0000313" key="7">
    <source>
        <dbReference type="Proteomes" id="UP000662770"/>
    </source>
</evidence>